<feature type="transmembrane region" description="Helical" evidence="8">
    <location>
        <begin position="329"/>
        <end position="356"/>
    </location>
</feature>
<feature type="transmembrane region" description="Helical" evidence="8">
    <location>
        <begin position="231"/>
        <end position="256"/>
    </location>
</feature>
<dbReference type="Proteomes" id="UP000703315">
    <property type="component" value="Unassembled WGS sequence"/>
</dbReference>
<protein>
    <recommendedName>
        <fullName evidence="6">Transporter</fullName>
    </recommendedName>
</protein>
<organism evidence="9 10">
    <name type="scientific">Enteractinococcus helveticum</name>
    <dbReference type="NCBI Taxonomy" id="1837282"/>
    <lineage>
        <taxon>Bacteria</taxon>
        <taxon>Bacillati</taxon>
        <taxon>Actinomycetota</taxon>
        <taxon>Actinomycetes</taxon>
        <taxon>Micrococcales</taxon>
        <taxon>Micrococcaceae</taxon>
    </lineage>
</organism>
<dbReference type="InterPro" id="IPR037272">
    <property type="entry name" value="SNS_sf"/>
</dbReference>
<evidence type="ECO:0000256" key="6">
    <source>
        <dbReference type="RuleBase" id="RU003732"/>
    </source>
</evidence>
<dbReference type="RefSeq" id="WP_303902223.1">
    <property type="nucleotide sequence ID" value="NZ_DYXC01000029.1"/>
</dbReference>
<keyword evidence="4 8" id="KW-1133">Transmembrane helix</keyword>
<dbReference type="PANTHER" id="PTHR42948">
    <property type="entry name" value="TRANSPORTER"/>
    <property type="match status" value="1"/>
</dbReference>
<feature type="transmembrane region" description="Helical" evidence="8">
    <location>
        <begin position="441"/>
        <end position="463"/>
    </location>
</feature>
<feature type="transmembrane region" description="Helical" evidence="8">
    <location>
        <begin position="186"/>
        <end position="211"/>
    </location>
</feature>
<sequence>MSSQVTSAPTKTQVREDFGGRWIFILAAMGSAIGLGNIWRFPYIAYENGGGAFIIPYLVALLSAGIPLLFFDYSLGHRFKGSPPLTFRRLHKRTEAVGWWHAMICVIIGIYYAAILAWATMYIFFSATEAWGDDPNAYFFEEYLQMSETPGFNFELVPGVFWPLLIIWVATLLILAFGVRRGIGVAAVIGIPLLVLMFLILIIIALTLPGSSSGLDALFTPNWEALLNPSVWIAAYGQIFFSLSVGFGIMITYASYLKRRTNLTSSGLVVAFSNSGFEILAGIGVFATLGFMAQAAGVQIGEVVTSGIGLAFVAFPEIISQAPLGLGPVIGILFFGSLLIAGFTSMISILEVTFSAIKDKTGWSRNTVVWTVGTLLALISLLGFGTTSGLALLDTFDYFVNNFGIVAAAFVAVVVVAWLLRRLNRVVAHLNKVSSFRLGTVYKILVAIVLPVVLGYMLITEFLNQTTAEEPYGGYPQWYVNTFGWGMAVGIIVIAIILSLIPWPKNSALYAERSSNEYPLDETDPPLGKHASATEPEQGVTP</sequence>
<keyword evidence="6" id="KW-0769">Symport</keyword>
<name>A0A921K6N3_9MICC</name>
<dbReference type="InterPro" id="IPR000175">
    <property type="entry name" value="Na/ntran_symport"/>
</dbReference>
<evidence type="ECO:0000256" key="5">
    <source>
        <dbReference type="ARBA" id="ARBA00023136"/>
    </source>
</evidence>
<gene>
    <name evidence="9" type="ORF">K8V32_02265</name>
</gene>
<dbReference type="AlphaFoldDB" id="A0A921K6N3"/>
<feature type="transmembrane region" description="Helical" evidence="8">
    <location>
        <begin position="399"/>
        <end position="420"/>
    </location>
</feature>
<feature type="transmembrane region" description="Helical" evidence="8">
    <location>
        <begin position="53"/>
        <end position="75"/>
    </location>
</feature>
<dbReference type="EMBL" id="DYXC01000029">
    <property type="protein sequence ID" value="HJF13612.1"/>
    <property type="molecule type" value="Genomic_DNA"/>
</dbReference>
<keyword evidence="2 6" id="KW-0813">Transport</keyword>
<evidence type="ECO:0000256" key="4">
    <source>
        <dbReference type="ARBA" id="ARBA00022989"/>
    </source>
</evidence>
<comment type="caution">
    <text evidence="9">The sequence shown here is derived from an EMBL/GenBank/DDBJ whole genome shotgun (WGS) entry which is preliminary data.</text>
</comment>
<dbReference type="Pfam" id="PF00209">
    <property type="entry name" value="SNF"/>
    <property type="match status" value="2"/>
</dbReference>
<proteinExistence type="inferred from homology"/>
<evidence type="ECO:0000256" key="8">
    <source>
        <dbReference type="SAM" id="Phobius"/>
    </source>
</evidence>
<feature type="transmembrane region" description="Helical" evidence="8">
    <location>
        <begin position="483"/>
        <end position="503"/>
    </location>
</feature>
<feature type="transmembrane region" description="Helical" evidence="8">
    <location>
        <begin position="160"/>
        <end position="179"/>
    </location>
</feature>
<feature type="region of interest" description="Disordered" evidence="7">
    <location>
        <begin position="517"/>
        <end position="542"/>
    </location>
</feature>
<reference evidence="9" key="2">
    <citation type="submission" date="2021-09" db="EMBL/GenBank/DDBJ databases">
        <authorList>
            <person name="Gilroy R."/>
        </authorList>
    </citation>
    <scope>NUCLEOTIDE SEQUENCE</scope>
    <source>
        <strain evidence="9">ChiHjej13B12-14962</strain>
    </source>
</reference>
<dbReference type="PROSITE" id="PS50267">
    <property type="entry name" value="NA_NEUROTRAN_SYMP_3"/>
    <property type="match status" value="1"/>
</dbReference>
<evidence type="ECO:0000313" key="10">
    <source>
        <dbReference type="Proteomes" id="UP000703315"/>
    </source>
</evidence>
<evidence type="ECO:0000256" key="1">
    <source>
        <dbReference type="ARBA" id="ARBA00004141"/>
    </source>
</evidence>
<dbReference type="SUPFAM" id="SSF161070">
    <property type="entry name" value="SNF-like"/>
    <property type="match status" value="1"/>
</dbReference>
<comment type="subcellular location">
    <subcellularLocation>
        <location evidence="1">Membrane</location>
        <topology evidence="1">Multi-pass membrane protein</topology>
    </subcellularLocation>
</comment>
<comment type="similarity">
    <text evidence="6">Belongs to the sodium:neurotransmitter symporter (SNF) (TC 2.A.22) family.</text>
</comment>
<dbReference type="PROSITE" id="PS00610">
    <property type="entry name" value="NA_NEUROTRAN_SYMP_1"/>
    <property type="match status" value="1"/>
</dbReference>
<keyword evidence="5 8" id="KW-0472">Membrane</keyword>
<keyword evidence="3 6" id="KW-0812">Transmembrane</keyword>
<dbReference type="GO" id="GO:0015293">
    <property type="term" value="F:symporter activity"/>
    <property type="evidence" value="ECO:0007669"/>
    <property type="project" value="UniProtKB-KW"/>
</dbReference>
<dbReference type="NCBIfam" id="NF037979">
    <property type="entry name" value="Na_transp"/>
    <property type="match status" value="1"/>
</dbReference>
<feature type="transmembrane region" description="Helical" evidence="8">
    <location>
        <begin position="96"/>
        <end position="125"/>
    </location>
</feature>
<evidence type="ECO:0000313" key="9">
    <source>
        <dbReference type="EMBL" id="HJF13612.1"/>
    </source>
</evidence>
<accession>A0A921K6N3</accession>
<dbReference type="PRINTS" id="PR00176">
    <property type="entry name" value="NANEUSMPORT"/>
</dbReference>
<feature type="transmembrane region" description="Helical" evidence="8">
    <location>
        <begin position="368"/>
        <end position="393"/>
    </location>
</feature>
<reference evidence="9" key="1">
    <citation type="journal article" date="2021" name="PeerJ">
        <title>Extensive microbial diversity within the chicken gut microbiome revealed by metagenomics and culture.</title>
        <authorList>
            <person name="Gilroy R."/>
            <person name="Ravi A."/>
            <person name="Getino M."/>
            <person name="Pursley I."/>
            <person name="Horton D.L."/>
            <person name="Alikhan N.F."/>
            <person name="Baker D."/>
            <person name="Gharbi K."/>
            <person name="Hall N."/>
            <person name="Watson M."/>
            <person name="Adriaenssens E.M."/>
            <person name="Foster-Nyarko E."/>
            <person name="Jarju S."/>
            <person name="Secka A."/>
            <person name="Antonio M."/>
            <person name="Oren A."/>
            <person name="Chaudhuri R.R."/>
            <person name="La Ragione R."/>
            <person name="Hildebrand F."/>
            <person name="Pallen M.J."/>
        </authorList>
    </citation>
    <scope>NUCLEOTIDE SEQUENCE</scope>
    <source>
        <strain evidence="9">ChiHjej13B12-14962</strain>
    </source>
</reference>
<evidence type="ECO:0000256" key="3">
    <source>
        <dbReference type="ARBA" id="ARBA00022692"/>
    </source>
</evidence>
<dbReference type="CDD" id="cd10334">
    <property type="entry name" value="SLC6sbd_u1"/>
    <property type="match status" value="1"/>
</dbReference>
<evidence type="ECO:0000256" key="7">
    <source>
        <dbReference type="SAM" id="MobiDB-lite"/>
    </source>
</evidence>
<feature type="transmembrane region" description="Helical" evidence="8">
    <location>
        <begin position="21"/>
        <end position="41"/>
    </location>
</feature>
<feature type="transmembrane region" description="Helical" evidence="8">
    <location>
        <begin position="268"/>
        <end position="293"/>
    </location>
</feature>
<evidence type="ECO:0000256" key="2">
    <source>
        <dbReference type="ARBA" id="ARBA00022448"/>
    </source>
</evidence>
<dbReference type="GO" id="GO:0016020">
    <property type="term" value="C:membrane"/>
    <property type="evidence" value="ECO:0007669"/>
    <property type="project" value="UniProtKB-SubCell"/>
</dbReference>
<dbReference type="PANTHER" id="PTHR42948:SF1">
    <property type="entry name" value="TRANSPORTER"/>
    <property type="match status" value="1"/>
</dbReference>